<dbReference type="EMBL" id="FOHS01000007">
    <property type="protein sequence ID" value="SEU06668.1"/>
    <property type="molecule type" value="Genomic_DNA"/>
</dbReference>
<dbReference type="RefSeq" id="WP_177189931.1">
    <property type="nucleotide sequence ID" value="NZ_FOHS01000007.1"/>
</dbReference>
<dbReference type="AlphaFoldDB" id="A0A1I0J9P8"/>
<dbReference type="STRING" id="82805.SAMN04487998_3739"/>
<dbReference type="Proteomes" id="UP000198697">
    <property type="component" value="Unassembled WGS sequence"/>
</dbReference>
<reference evidence="3" key="1">
    <citation type="submission" date="2016-10" db="EMBL/GenBank/DDBJ databases">
        <authorList>
            <person name="Varghese N."/>
            <person name="Submissions S."/>
        </authorList>
    </citation>
    <scope>NUCLEOTIDE SEQUENCE [LARGE SCALE GENOMIC DNA]</scope>
    <source>
        <strain evidence="3">DSM 15310</strain>
    </source>
</reference>
<feature type="domain" description="5-hmdU DNA kinase helical" evidence="1">
    <location>
        <begin position="45"/>
        <end position="324"/>
    </location>
</feature>
<gene>
    <name evidence="2" type="ORF">SAMN04487998_3739</name>
</gene>
<dbReference type="Pfam" id="PF18723">
    <property type="entry name" value="HMUDK_hel"/>
    <property type="match status" value="1"/>
</dbReference>
<organism evidence="2 3">
    <name type="scientific">Hymenobacter actinosclerus</name>
    <dbReference type="NCBI Taxonomy" id="82805"/>
    <lineage>
        <taxon>Bacteria</taxon>
        <taxon>Pseudomonadati</taxon>
        <taxon>Bacteroidota</taxon>
        <taxon>Cytophagia</taxon>
        <taxon>Cytophagales</taxon>
        <taxon>Hymenobacteraceae</taxon>
        <taxon>Hymenobacter</taxon>
    </lineage>
</organism>
<sequence length="356" mass="41616">MNLSTYNESQYLLFDSKTLEYSRHRASRPLQNTLCVDGKLLTTSPVYDSYWYLACERQNIFFNRLKGQPVPWTNDPILLKHKFTNAYRAADRTSQYLIRNVIYREDLPSTPKEVVFRILLFKIFNKIETWKYLEEAFGSITYSEYNFDEYDSILSQLLKEAKQIYSAAYMMPPGGRQFGYIRKHQNHLRLIEKMMAESLPEKLNESKSMANAFSLLKSYPTIGDFLAYQYATDINYSEVTNFDENEFVIAGPGAKDGIEKCFVDTKKIDYSTIIRAVMENQSIEFEKRNLNFQPMWSRSLQLIDCQNMFCEVGKYARARHPDIAGISGRTRIKQLFSVNPNPMSYFFPPKWGITTV</sequence>
<evidence type="ECO:0000313" key="2">
    <source>
        <dbReference type="EMBL" id="SEU06668.1"/>
    </source>
</evidence>
<protein>
    <recommendedName>
        <fullName evidence="1">5-hmdU DNA kinase helical domain-containing protein</fullName>
    </recommendedName>
</protein>
<name>A0A1I0J9P8_9BACT</name>
<accession>A0A1I0J9P8</accession>
<evidence type="ECO:0000259" key="1">
    <source>
        <dbReference type="Pfam" id="PF18723"/>
    </source>
</evidence>
<keyword evidence="3" id="KW-1185">Reference proteome</keyword>
<proteinExistence type="predicted"/>
<evidence type="ECO:0000313" key="3">
    <source>
        <dbReference type="Proteomes" id="UP000198697"/>
    </source>
</evidence>
<dbReference type="InterPro" id="IPR040684">
    <property type="entry name" value="HMUDK_hel"/>
</dbReference>